<dbReference type="Proteomes" id="UP000316759">
    <property type="component" value="Unassembled WGS sequence"/>
</dbReference>
<comment type="caution">
    <text evidence="1">The sequence shown here is derived from an EMBL/GenBank/DDBJ whole genome shotgun (WGS) entry which is preliminary data.</text>
</comment>
<organism evidence="1 2">
    <name type="scientific">Fasciola gigantica</name>
    <name type="common">Giant liver fluke</name>
    <dbReference type="NCBI Taxonomy" id="46835"/>
    <lineage>
        <taxon>Eukaryota</taxon>
        <taxon>Metazoa</taxon>
        <taxon>Spiralia</taxon>
        <taxon>Lophotrochozoa</taxon>
        <taxon>Platyhelminthes</taxon>
        <taxon>Trematoda</taxon>
        <taxon>Digenea</taxon>
        <taxon>Plagiorchiida</taxon>
        <taxon>Echinostomata</taxon>
        <taxon>Echinostomatoidea</taxon>
        <taxon>Fasciolidae</taxon>
        <taxon>Fasciola</taxon>
    </lineage>
</organism>
<gene>
    <name evidence="1" type="ORF">FGIG_03593</name>
</gene>
<sequence>MLKTSPTHEFHSTRALQTRHAISVNLSPHTRPQSTKKVAELVTTPDKQQQELAKLPTISASNQVVTVRLPSESAITKVLDIINKLKNKRRWPVQAVIIELAQNYHNLTQGEVLLFSIS</sequence>
<accession>A0A504YNR0</accession>
<keyword evidence="2" id="KW-1185">Reference proteome</keyword>
<dbReference type="EMBL" id="SUNJ01005365">
    <property type="protein sequence ID" value="TPP63672.1"/>
    <property type="molecule type" value="Genomic_DNA"/>
</dbReference>
<protein>
    <submittedName>
        <fullName evidence="1">Uncharacterized protein</fullName>
    </submittedName>
</protein>
<dbReference type="AlphaFoldDB" id="A0A504YNR0"/>
<evidence type="ECO:0000313" key="2">
    <source>
        <dbReference type="Proteomes" id="UP000316759"/>
    </source>
</evidence>
<evidence type="ECO:0000313" key="1">
    <source>
        <dbReference type="EMBL" id="TPP63672.1"/>
    </source>
</evidence>
<reference evidence="1 2" key="1">
    <citation type="submission" date="2019-04" db="EMBL/GenBank/DDBJ databases">
        <title>Annotation for the trematode Fasciola gigantica.</title>
        <authorList>
            <person name="Choi Y.-J."/>
        </authorList>
    </citation>
    <scope>NUCLEOTIDE SEQUENCE [LARGE SCALE GENOMIC DNA]</scope>
    <source>
        <strain evidence="1">Uganda_cow_1</strain>
    </source>
</reference>
<proteinExistence type="predicted"/>
<dbReference type="OrthoDB" id="409763at2759"/>
<name>A0A504YNR0_FASGI</name>